<proteinExistence type="predicted"/>
<evidence type="ECO:0000313" key="3">
    <source>
        <dbReference type="Proteomes" id="UP000003987"/>
    </source>
</evidence>
<dbReference type="Pfam" id="PF00313">
    <property type="entry name" value="CSD"/>
    <property type="match status" value="1"/>
</dbReference>
<dbReference type="STRING" id="575594.HMPREF0501_00026"/>
<dbReference type="EMBL" id="GG698802">
    <property type="protein sequence ID" value="EEU30621.1"/>
    <property type="molecule type" value="Genomic_DNA"/>
</dbReference>
<dbReference type="Proteomes" id="UP000003987">
    <property type="component" value="Unassembled WGS sequence"/>
</dbReference>
<dbReference type="InterPro" id="IPR012156">
    <property type="entry name" value="Cold_shock_CspA"/>
</dbReference>
<evidence type="ECO:0000313" key="2">
    <source>
        <dbReference type="EMBL" id="EEU30621.1"/>
    </source>
</evidence>
<reference evidence="2 3" key="1">
    <citation type="submission" date="2009-06" db="EMBL/GenBank/DDBJ databases">
        <title>The Genome Sequence of Lactobacillus coleohominis strain 101-4-CHN.</title>
        <authorList>
            <consortium name="The Broad Institute Genome Sequencing Platform"/>
            <person name="Ward D."/>
            <person name="Young S.K."/>
            <person name="Zeng Q."/>
            <person name="Koehrsen M."/>
            <person name="Alvarado L."/>
            <person name="Berlin A."/>
            <person name="Borenstein D."/>
            <person name="Chen Z."/>
            <person name="Engels R."/>
            <person name="Freedman E."/>
            <person name="Gellesch M."/>
            <person name="Goldberg J."/>
            <person name="Griggs A."/>
            <person name="Gujja S."/>
            <person name="Heiman D."/>
            <person name="Hepburn T."/>
            <person name="Howarth C."/>
            <person name="Jen D."/>
            <person name="Larson L."/>
            <person name="Lewis B."/>
            <person name="Mehta T."/>
            <person name="Park D."/>
            <person name="Pearson M."/>
            <person name="Roberts A."/>
            <person name="Saif S."/>
            <person name="Shea T."/>
            <person name="Shenoy N."/>
            <person name="Sisk P."/>
            <person name="Stolte C."/>
            <person name="Sykes S."/>
            <person name="Walk T."/>
            <person name="White J."/>
            <person name="Yandava C."/>
            <person name="Liu Y."/>
            <person name="Xu Q."/>
            <person name="Lander E."/>
            <person name="Nusbaum C."/>
            <person name="Galagan J."/>
            <person name="Birren B."/>
        </authorList>
    </citation>
    <scope>NUCLEOTIDE SEQUENCE [LARGE SCALE GENOMIC DNA]</scope>
    <source>
        <strain evidence="2 3">101-4-CHN</strain>
    </source>
</reference>
<dbReference type="Gene3D" id="2.40.50.140">
    <property type="entry name" value="Nucleic acid-binding proteins"/>
    <property type="match status" value="1"/>
</dbReference>
<dbReference type="HOGENOM" id="CLU_117621_6_2_9"/>
<dbReference type="InterPro" id="IPR002059">
    <property type="entry name" value="CSP_DNA-bd"/>
</dbReference>
<dbReference type="InterPro" id="IPR012340">
    <property type="entry name" value="NA-bd_OB-fold"/>
</dbReference>
<dbReference type="PRINTS" id="PR00050">
    <property type="entry name" value="COLDSHOCK"/>
</dbReference>
<dbReference type="AlphaFoldDB" id="C7XTE1"/>
<name>C7XTE1_9LACO</name>
<protein>
    <submittedName>
        <fullName evidence="2">Putative cold shock protein CapB</fullName>
    </submittedName>
</protein>
<keyword evidence="3" id="KW-1185">Reference proteome</keyword>
<evidence type="ECO:0000259" key="1">
    <source>
        <dbReference type="PROSITE" id="PS51857"/>
    </source>
</evidence>
<gene>
    <name evidence="2" type="ORF">HMPREF0501_00026</name>
</gene>
<dbReference type="SUPFAM" id="SSF50249">
    <property type="entry name" value="Nucleic acid-binding proteins"/>
    <property type="match status" value="1"/>
</dbReference>
<dbReference type="PIRSF" id="PIRSF002599">
    <property type="entry name" value="Cold_shock_A"/>
    <property type="match status" value="1"/>
</dbReference>
<sequence length="77" mass="8403">MIHFLFGGIPLMIIGTVKSYEPTKGWGFINSPHDGEIFMHTKGIEKSSRHLIQAGTKVGFVIVPGVKGFQAAHVKVI</sequence>
<organism evidence="2 3">
    <name type="scientific">Limosilactobacillus coleohominis 101-4-CHN</name>
    <dbReference type="NCBI Taxonomy" id="575594"/>
    <lineage>
        <taxon>Bacteria</taxon>
        <taxon>Bacillati</taxon>
        <taxon>Bacillota</taxon>
        <taxon>Bacilli</taxon>
        <taxon>Lactobacillales</taxon>
        <taxon>Lactobacillaceae</taxon>
        <taxon>Limosilactobacillus</taxon>
    </lineage>
</organism>
<dbReference type="GO" id="GO:0003676">
    <property type="term" value="F:nucleic acid binding"/>
    <property type="evidence" value="ECO:0007669"/>
    <property type="project" value="InterPro"/>
</dbReference>
<accession>C7XTE1</accession>
<dbReference type="PROSITE" id="PS51857">
    <property type="entry name" value="CSD_2"/>
    <property type="match status" value="1"/>
</dbReference>
<feature type="domain" description="CSD" evidence="1">
    <location>
        <begin position="12"/>
        <end position="76"/>
    </location>
</feature>